<evidence type="ECO:0000256" key="5">
    <source>
        <dbReference type="SAM" id="MobiDB-lite"/>
    </source>
</evidence>
<dbReference type="AlphaFoldDB" id="A0AAV9IP68"/>
<feature type="compositionally biased region" description="Low complexity" evidence="5">
    <location>
        <begin position="1"/>
        <end position="12"/>
    </location>
</feature>
<evidence type="ECO:0000256" key="2">
    <source>
        <dbReference type="ARBA" id="ARBA00022679"/>
    </source>
</evidence>
<dbReference type="GO" id="GO:0008168">
    <property type="term" value="F:methyltransferase activity"/>
    <property type="evidence" value="ECO:0007669"/>
    <property type="project" value="UniProtKB-KW"/>
</dbReference>
<dbReference type="Proteomes" id="UP001301350">
    <property type="component" value="Unassembled WGS sequence"/>
</dbReference>
<gene>
    <name evidence="6" type="ORF">CDCA_CDCA01G0072</name>
</gene>
<dbReference type="InterPro" id="IPR029028">
    <property type="entry name" value="Alpha/beta_knot_MTases"/>
</dbReference>
<keyword evidence="7" id="KW-1185">Reference proteome</keyword>
<feature type="compositionally biased region" description="Basic residues" evidence="5">
    <location>
        <begin position="13"/>
        <end position="27"/>
    </location>
</feature>
<keyword evidence="3" id="KW-0949">S-adenosyl-L-methionine</keyword>
<evidence type="ECO:0000256" key="1">
    <source>
        <dbReference type="ARBA" id="ARBA00022603"/>
    </source>
</evidence>
<evidence type="ECO:0000313" key="7">
    <source>
        <dbReference type="Proteomes" id="UP001301350"/>
    </source>
</evidence>
<dbReference type="GO" id="GO:0032259">
    <property type="term" value="P:methylation"/>
    <property type="evidence" value="ECO:0007669"/>
    <property type="project" value="UniProtKB-KW"/>
</dbReference>
<proteinExistence type="inferred from homology"/>
<dbReference type="Pfam" id="PF02590">
    <property type="entry name" value="SPOUT_MTase"/>
    <property type="match status" value="1"/>
</dbReference>
<protein>
    <submittedName>
        <fullName evidence="6">Uncharacterized protein</fullName>
    </submittedName>
</protein>
<dbReference type="Gene3D" id="3.40.1280.10">
    <property type="match status" value="1"/>
</dbReference>
<accession>A0AAV9IP68</accession>
<evidence type="ECO:0000313" key="6">
    <source>
        <dbReference type="EMBL" id="KAK4534047.1"/>
    </source>
</evidence>
<feature type="region of interest" description="Disordered" evidence="5">
    <location>
        <begin position="1"/>
        <end position="27"/>
    </location>
</feature>
<organism evidence="6 7">
    <name type="scientific">Cyanidium caldarium</name>
    <name type="common">Red alga</name>
    <dbReference type="NCBI Taxonomy" id="2771"/>
    <lineage>
        <taxon>Eukaryota</taxon>
        <taxon>Rhodophyta</taxon>
        <taxon>Bangiophyceae</taxon>
        <taxon>Cyanidiales</taxon>
        <taxon>Cyanidiaceae</taxon>
        <taxon>Cyanidium</taxon>
    </lineage>
</organism>
<dbReference type="PANTHER" id="PTHR33603:SF1">
    <property type="entry name" value="RIBOSOMAL RNA LARGE SUBUNIT METHYLTRANSFERASE H"/>
    <property type="match status" value="1"/>
</dbReference>
<reference evidence="6 7" key="1">
    <citation type="submission" date="2022-07" db="EMBL/GenBank/DDBJ databases">
        <title>Genome-wide signatures of adaptation to extreme environments.</title>
        <authorList>
            <person name="Cho C.H."/>
            <person name="Yoon H.S."/>
        </authorList>
    </citation>
    <scope>NUCLEOTIDE SEQUENCE [LARGE SCALE GENOMIC DNA]</scope>
    <source>
        <strain evidence="6 7">DBV 063 E5</strain>
    </source>
</reference>
<dbReference type="HAMAP" id="MF_00658">
    <property type="entry name" value="23SrRNA_methyltr_H"/>
    <property type="match status" value="1"/>
</dbReference>
<evidence type="ECO:0000256" key="4">
    <source>
        <dbReference type="ARBA" id="ARBA00038303"/>
    </source>
</evidence>
<keyword evidence="1" id="KW-0489">Methyltransferase</keyword>
<dbReference type="EMBL" id="JANCYW010000001">
    <property type="protein sequence ID" value="KAK4534047.1"/>
    <property type="molecule type" value="Genomic_DNA"/>
</dbReference>
<evidence type="ECO:0000256" key="3">
    <source>
        <dbReference type="ARBA" id="ARBA00022691"/>
    </source>
</evidence>
<dbReference type="InterPro" id="IPR003742">
    <property type="entry name" value="RlmH-like"/>
</dbReference>
<dbReference type="InterPro" id="IPR029026">
    <property type="entry name" value="tRNA_m1G_MTases_N"/>
</dbReference>
<comment type="similarity">
    <text evidence="4">Belongs to the RNA methyltransferase RlmH family.</text>
</comment>
<dbReference type="GO" id="GO:0006364">
    <property type="term" value="P:rRNA processing"/>
    <property type="evidence" value="ECO:0007669"/>
    <property type="project" value="InterPro"/>
</dbReference>
<dbReference type="SUPFAM" id="SSF75217">
    <property type="entry name" value="alpha/beta knot"/>
    <property type="match status" value="1"/>
</dbReference>
<name>A0AAV9IP68_CYACA</name>
<comment type="caution">
    <text evidence="6">The sequence shown here is derived from an EMBL/GenBank/DDBJ whole genome shotgun (WGS) entry which is preliminary data.</text>
</comment>
<keyword evidence="2" id="KW-0808">Transferase</keyword>
<sequence>MGFVVPLSTSSSPRRHLRHHLPSRSHSPRLLSWCSKLRVRLLSVGKTREAWLDAAISEYARRLRSAVDLETCWARDDAQLLSLIRAVPDSERVMLLDGQRGRLYTSERFADALFREWERGGSRLSVVIGGAAGLPRELLTDTEGNRASGGFWQGRQAPLVVSLSPLTFTHQLARLILVEQVYRAWEIRHNTPYHK</sequence>
<dbReference type="PANTHER" id="PTHR33603">
    <property type="entry name" value="METHYLTRANSFERASE"/>
    <property type="match status" value="1"/>
</dbReference>
<dbReference type="CDD" id="cd18081">
    <property type="entry name" value="RlmH-like"/>
    <property type="match status" value="1"/>
</dbReference>
<dbReference type="PIRSF" id="PIRSF004505">
    <property type="entry name" value="MT_bac"/>
    <property type="match status" value="1"/>
</dbReference>